<dbReference type="Gene3D" id="3.40.50.150">
    <property type="entry name" value="Vaccinia Virus protein VP39"/>
    <property type="match status" value="1"/>
</dbReference>
<proteinExistence type="predicted"/>
<dbReference type="SUPFAM" id="SSF53335">
    <property type="entry name" value="S-adenosyl-L-methionine-dependent methyltransferases"/>
    <property type="match status" value="1"/>
</dbReference>
<feature type="region of interest" description="Disordered" evidence="3">
    <location>
        <begin position="1"/>
        <end position="52"/>
    </location>
</feature>
<name>A0AAE8N223_9PEZI</name>
<keyword evidence="6" id="KW-1185">Reference proteome</keyword>
<dbReference type="GO" id="GO:0005737">
    <property type="term" value="C:cytoplasm"/>
    <property type="evidence" value="ECO:0007669"/>
    <property type="project" value="TreeGrafter"/>
</dbReference>
<dbReference type="PANTHER" id="PTHR13069:SF21">
    <property type="entry name" value="ALKYLATED DNA REPAIR PROTEIN ALKB HOMOLOG 8"/>
    <property type="match status" value="1"/>
</dbReference>
<dbReference type="InterPro" id="IPR041698">
    <property type="entry name" value="Methyltransf_25"/>
</dbReference>
<dbReference type="GO" id="GO:0000049">
    <property type="term" value="F:tRNA binding"/>
    <property type="evidence" value="ECO:0007669"/>
    <property type="project" value="TreeGrafter"/>
</dbReference>
<evidence type="ECO:0000256" key="3">
    <source>
        <dbReference type="SAM" id="MobiDB-lite"/>
    </source>
</evidence>
<dbReference type="Pfam" id="PF13649">
    <property type="entry name" value="Methyltransf_25"/>
    <property type="match status" value="1"/>
</dbReference>
<evidence type="ECO:0000313" key="6">
    <source>
        <dbReference type="Proteomes" id="UP001187682"/>
    </source>
</evidence>
<accession>A0AAE8N223</accession>
<evidence type="ECO:0000256" key="1">
    <source>
        <dbReference type="ARBA" id="ARBA00022603"/>
    </source>
</evidence>
<dbReference type="InterPro" id="IPR029063">
    <property type="entry name" value="SAM-dependent_MTases_sf"/>
</dbReference>
<reference evidence="5" key="1">
    <citation type="submission" date="2018-03" db="EMBL/GenBank/DDBJ databases">
        <authorList>
            <person name="Guldener U."/>
        </authorList>
    </citation>
    <scope>NUCLEOTIDE SEQUENCE</scope>
</reference>
<dbReference type="InterPro" id="IPR051422">
    <property type="entry name" value="AlkB_tRNA_MeTrf/Diox"/>
</dbReference>
<organism evidence="5 6">
    <name type="scientific">Cephalotrichum gorgonifer</name>
    <dbReference type="NCBI Taxonomy" id="2041049"/>
    <lineage>
        <taxon>Eukaryota</taxon>
        <taxon>Fungi</taxon>
        <taxon>Dikarya</taxon>
        <taxon>Ascomycota</taxon>
        <taxon>Pezizomycotina</taxon>
        <taxon>Sordariomycetes</taxon>
        <taxon>Hypocreomycetidae</taxon>
        <taxon>Microascales</taxon>
        <taxon>Microascaceae</taxon>
        <taxon>Cephalotrichum</taxon>
    </lineage>
</organism>
<dbReference type="AlphaFoldDB" id="A0AAE8N223"/>
<evidence type="ECO:0000259" key="4">
    <source>
        <dbReference type="Pfam" id="PF13649"/>
    </source>
</evidence>
<gene>
    <name evidence="5" type="ORF">DNG_06113</name>
</gene>
<feature type="domain" description="Methyltransferase" evidence="4">
    <location>
        <begin position="90"/>
        <end position="182"/>
    </location>
</feature>
<sequence length="241" mass="25933">MVVPSQPAPPAPTSGREPHPASSSTAATTTTSTSRGPDSGSDPDPDPDSYEQHHVHSVYDTIAPHFSSTRHKPWPLVTNFLDSLPAGSLVLDVGCGNGKYLLTAPHLLLLGSDRSPALLALSRAGARPGERADVLVADSLALPFRPRAADAAICIAVVHHFSTPARRREAIAEMLASVRVGGQVLVYVWALEQRGSRRGWDEGGEQDLLVPWVIKGKKGGAADETHQRYYHLYREGELEED</sequence>
<keyword evidence="2" id="KW-0808">Transferase</keyword>
<feature type="compositionally biased region" description="Low complexity" evidence="3">
    <location>
        <begin position="20"/>
        <end position="40"/>
    </location>
</feature>
<keyword evidence="1" id="KW-0489">Methyltransferase</keyword>
<dbReference type="GO" id="GO:0002098">
    <property type="term" value="P:tRNA wobble uridine modification"/>
    <property type="evidence" value="ECO:0007669"/>
    <property type="project" value="TreeGrafter"/>
</dbReference>
<evidence type="ECO:0000256" key="2">
    <source>
        <dbReference type="ARBA" id="ARBA00022679"/>
    </source>
</evidence>
<feature type="non-terminal residue" evidence="5">
    <location>
        <position position="241"/>
    </location>
</feature>
<dbReference type="GO" id="GO:0005634">
    <property type="term" value="C:nucleus"/>
    <property type="evidence" value="ECO:0007669"/>
    <property type="project" value="TreeGrafter"/>
</dbReference>
<dbReference type="GO" id="GO:0106335">
    <property type="term" value="F:tRNA (5-carboxymethyluridine(34)-5-O)-methyltransferase activity"/>
    <property type="evidence" value="ECO:0007669"/>
    <property type="project" value="TreeGrafter"/>
</dbReference>
<evidence type="ECO:0000313" key="5">
    <source>
        <dbReference type="EMBL" id="SPO03430.1"/>
    </source>
</evidence>
<dbReference type="EMBL" id="ONZQ02000008">
    <property type="protein sequence ID" value="SPO03430.1"/>
    <property type="molecule type" value="Genomic_DNA"/>
</dbReference>
<dbReference type="CDD" id="cd02440">
    <property type="entry name" value="AdoMet_MTases"/>
    <property type="match status" value="1"/>
</dbReference>
<dbReference type="Proteomes" id="UP001187682">
    <property type="component" value="Unassembled WGS sequence"/>
</dbReference>
<dbReference type="GO" id="GO:0030488">
    <property type="term" value="P:tRNA methylation"/>
    <property type="evidence" value="ECO:0007669"/>
    <property type="project" value="TreeGrafter"/>
</dbReference>
<protein>
    <submittedName>
        <fullName evidence="5">Related to TRM9 tRNA-methyltransferase modifies uridine residues at the wobble position</fullName>
    </submittedName>
</protein>
<feature type="compositionally biased region" description="Pro residues" evidence="3">
    <location>
        <begin position="1"/>
        <end position="12"/>
    </location>
</feature>
<comment type="caution">
    <text evidence="5">The sequence shown here is derived from an EMBL/GenBank/DDBJ whole genome shotgun (WGS) entry which is preliminary data.</text>
</comment>
<dbReference type="PANTHER" id="PTHR13069">
    <property type="entry name" value="ALKYLATED DNA REPAIR PROTEIN ALKB HOMOLOG 8"/>
    <property type="match status" value="1"/>
</dbReference>